<feature type="transmembrane region" description="Helical" evidence="1">
    <location>
        <begin position="83"/>
        <end position="104"/>
    </location>
</feature>
<dbReference type="Pfam" id="PF20152">
    <property type="entry name" value="DUF6534"/>
    <property type="match status" value="1"/>
</dbReference>
<evidence type="ECO:0000313" key="4">
    <source>
        <dbReference type="Proteomes" id="UP000623467"/>
    </source>
</evidence>
<feature type="transmembrane region" description="Helical" evidence="1">
    <location>
        <begin position="221"/>
        <end position="241"/>
    </location>
</feature>
<feature type="domain" description="DUF6534" evidence="2">
    <location>
        <begin position="160"/>
        <end position="244"/>
    </location>
</feature>
<protein>
    <recommendedName>
        <fullName evidence="2">DUF6534 domain-containing protein</fullName>
    </recommendedName>
</protein>
<evidence type="ECO:0000259" key="2">
    <source>
        <dbReference type="Pfam" id="PF20152"/>
    </source>
</evidence>
<feature type="transmembrane region" description="Helical" evidence="1">
    <location>
        <begin position="151"/>
        <end position="172"/>
    </location>
</feature>
<dbReference type="InterPro" id="IPR045339">
    <property type="entry name" value="DUF6534"/>
</dbReference>
<sequence length="317" mass="34180">MGALDYAFGTSLMGSWFASILCGMAYAQAFTYFSSFPNDSWARKALVIASILFSLVGLIGAYGDVYEPLVSFWGDPAALETETWSVPMYSVANAAEALTVNGYLISRFYSVSKNLFVSLILAFISVCAFVAALLAVFLFPGVENFEKVKPVVYVWIIVGVIADVSIALSLVLTLKSMKTSFQDTNRLVRRVMVISIQNGCATSLCAIAGMIATIFKIDTNLAAVFFFLLSPLYVLTLLSNFNMRGGAGASSGSRTWSSSRNGANSSIVINNIHVQRSAAVVVDPTDSSEIELSRTKLEEGAAYPNVESMRGNHFISA</sequence>
<keyword evidence="1" id="KW-0472">Membrane</keyword>
<dbReference type="PANTHER" id="PTHR40465">
    <property type="entry name" value="CHROMOSOME 1, WHOLE GENOME SHOTGUN SEQUENCE"/>
    <property type="match status" value="1"/>
</dbReference>
<gene>
    <name evidence="3" type="ORF">MSAN_00741400</name>
</gene>
<proteinExistence type="predicted"/>
<evidence type="ECO:0000313" key="3">
    <source>
        <dbReference type="EMBL" id="KAF7371071.1"/>
    </source>
</evidence>
<organism evidence="3 4">
    <name type="scientific">Mycena sanguinolenta</name>
    <dbReference type="NCBI Taxonomy" id="230812"/>
    <lineage>
        <taxon>Eukaryota</taxon>
        <taxon>Fungi</taxon>
        <taxon>Dikarya</taxon>
        <taxon>Basidiomycota</taxon>
        <taxon>Agaricomycotina</taxon>
        <taxon>Agaricomycetes</taxon>
        <taxon>Agaricomycetidae</taxon>
        <taxon>Agaricales</taxon>
        <taxon>Marasmiineae</taxon>
        <taxon>Mycenaceae</taxon>
        <taxon>Mycena</taxon>
    </lineage>
</organism>
<feature type="transmembrane region" description="Helical" evidence="1">
    <location>
        <begin position="45"/>
        <end position="63"/>
    </location>
</feature>
<dbReference type="OrthoDB" id="3203775at2759"/>
<dbReference type="Proteomes" id="UP000623467">
    <property type="component" value="Unassembled WGS sequence"/>
</dbReference>
<reference evidence="3" key="1">
    <citation type="submission" date="2020-05" db="EMBL/GenBank/DDBJ databases">
        <title>Mycena genomes resolve the evolution of fungal bioluminescence.</title>
        <authorList>
            <person name="Tsai I.J."/>
        </authorList>
    </citation>
    <scope>NUCLEOTIDE SEQUENCE</scope>
    <source>
        <strain evidence="3">160909Yilan</strain>
    </source>
</reference>
<name>A0A8H6Z676_9AGAR</name>
<feature type="transmembrane region" description="Helical" evidence="1">
    <location>
        <begin position="193"/>
        <end position="215"/>
    </location>
</feature>
<feature type="transmembrane region" description="Helical" evidence="1">
    <location>
        <begin position="12"/>
        <end position="33"/>
    </location>
</feature>
<dbReference type="AlphaFoldDB" id="A0A8H6Z676"/>
<evidence type="ECO:0000256" key="1">
    <source>
        <dbReference type="SAM" id="Phobius"/>
    </source>
</evidence>
<keyword evidence="1" id="KW-0812">Transmembrane</keyword>
<comment type="caution">
    <text evidence="3">The sequence shown here is derived from an EMBL/GenBank/DDBJ whole genome shotgun (WGS) entry which is preliminary data.</text>
</comment>
<dbReference type="EMBL" id="JACAZH010000004">
    <property type="protein sequence ID" value="KAF7371071.1"/>
    <property type="molecule type" value="Genomic_DNA"/>
</dbReference>
<keyword evidence="4" id="KW-1185">Reference proteome</keyword>
<keyword evidence="1" id="KW-1133">Transmembrane helix</keyword>
<feature type="transmembrane region" description="Helical" evidence="1">
    <location>
        <begin position="116"/>
        <end position="139"/>
    </location>
</feature>
<dbReference type="PANTHER" id="PTHR40465:SF1">
    <property type="entry name" value="DUF6534 DOMAIN-CONTAINING PROTEIN"/>
    <property type="match status" value="1"/>
</dbReference>
<accession>A0A8H6Z676</accession>